<dbReference type="InterPro" id="IPR026337">
    <property type="entry name" value="AKG_HExxH"/>
</dbReference>
<dbReference type="AlphaFoldDB" id="A0A3L8R5K9"/>
<reference evidence="2 3" key="1">
    <citation type="journal article" date="2018" name="J. Biol. Chem.">
        <title>Discovery of the actinoplanic acid pathway in Streptomyces rapamycinicus reveals a genetically conserved synergism with rapamycin.</title>
        <authorList>
            <person name="Mrak P."/>
            <person name="Krastel P."/>
            <person name="Pivk Lukancic P."/>
            <person name="Tao J."/>
            <person name="Pistorius D."/>
            <person name="Moore C.M."/>
        </authorList>
    </citation>
    <scope>NUCLEOTIDE SEQUENCE [LARGE SCALE GENOMIC DNA]</scope>
    <source>
        <strain evidence="2 3">NRRL 5491</strain>
    </source>
</reference>
<dbReference type="STRING" id="1343740.M271_06975"/>
<feature type="region of interest" description="Disordered" evidence="1">
    <location>
        <begin position="465"/>
        <end position="487"/>
    </location>
</feature>
<dbReference type="NCBIfam" id="TIGR04267">
    <property type="entry name" value="mod_HExxH"/>
    <property type="match status" value="1"/>
</dbReference>
<evidence type="ECO:0000313" key="2">
    <source>
        <dbReference type="EMBL" id="RLV74850.1"/>
    </source>
</evidence>
<dbReference type="EMBL" id="QYCY01000002">
    <property type="protein sequence ID" value="RLV74850.1"/>
    <property type="molecule type" value="Genomic_DNA"/>
</dbReference>
<dbReference type="RefSeq" id="WP_121825737.1">
    <property type="nucleotide sequence ID" value="NC_022785.1"/>
</dbReference>
<evidence type="ECO:0000313" key="3">
    <source>
        <dbReference type="Proteomes" id="UP000281594"/>
    </source>
</evidence>
<sequence>MTSSATRGLNHRLSAEGFAELARGSGGPAAIAELRSGQRSRAMLLLRALVDIASAHPALPGPLPPPRDAWHLLIRAEHRSPAATETLLLHPSVGVWLNRCLRRLRGLESGDGPLWSAVGHLHAIAASAALLAGIDFRGTVPVREGGVILPALGFARIPDTTDVAEVVVNGRKAAVLSGPYSVILPADFSEDAPSWHGLRRLRGEHEGIVCAPLVDDLDPYRDFLRIREPERLGDEEWRGWQESFGNAWRLVSEQRQVDPRGIAACLSSVVPVPYAAWPEPFSASSPEAYGCVLLSGATDPLTLAAALVHEAQHIKLSALMDLVPLIEGGLEEIHYAPWRLDPRPLRGLLQGVYAFLGVTGFWWDRLRRAEPGPARDTAAFEFALRRAQTAAGLRTLLTHAELPRRGEEFLRRLEERLTLWLAQRVPSVPARLAADLIHDHRLVHRMRHLAADPEPTAAWARAWRERTDPPGEPPGTSVRPTRPEAPARPALARLRLADPAGFDRLCESGGAELSGGLSGGAGLPGGGDAIDRADLQWAAGDTTAALCGYRARLEADPDDIAAWAGLALALPDGAARTTLLNHPELALAVHRELRTAPGTGPDPVALARWIGTRTRG</sequence>
<evidence type="ECO:0000256" key="1">
    <source>
        <dbReference type="SAM" id="MobiDB-lite"/>
    </source>
</evidence>
<organism evidence="2 3">
    <name type="scientific">Streptomyces rapamycinicus (strain ATCC 29253 / DSM 41530 / NRRL 5491 / AYB-994)</name>
    <name type="common">Streptomyces hygroscopicus (strain ATCC 29253)</name>
    <dbReference type="NCBI Taxonomy" id="1343740"/>
    <lineage>
        <taxon>Bacteria</taxon>
        <taxon>Bacillati</taxon>
        <taxon>Actinomycetota</taxon>
        <taxon>Actinomycetes</taxon>
        <taxon>Kitasatosporales</taxon>
        <taxon>Streptomycetaceae</taxon>
        <taxon>Streptomyces</taxon>
        <taxon>Streptomyces violaceusniger group</taxon>
    </lineage>
</organism>
<proteinExistence type="predicted"/>
<protein>
    <submittedName>
        <fullName evidence="2">HEXXH motif domain-containing protein</fullName>
    </submittedName>
</protein>
<comment type="caution">
    <text evidence="2">The sequence shown here is derived from an EMBL/GenBank/DDBJ whole genome shotgun (WGS) entry which is preliminary data.</text>
</comment>
<gene>
    <name evidence="2" type="ORF">D3C57_136530</name>
</gene>
<name>A0A3L8R5K9_STRRN</name>
<accession>A0A3L8R5K9</accession>
<dbReference type="Proteomes" id="UP000281594">
    <property type="component" value="Unassembled WGS sequence"/>
</dbReference>